<dbReference type="Pfam" id="PF20289">
    <property type="entry name" value="MComp1"/>
    <property type="match status" value="1"/>
</dbReference>
<name>A0A7V7QJM3_9FIRM</name>
<dbReference type="InterPro" id="IPR046905">
    <property type="entry name" value="ABC-3C_MC1"/>
</dbReference>
<comment type="caution">
    <text evidence="1">The sequence shown here is derived from an EMBL/GenBank/DDBJ whole genome shotgun (WGS) entry which is preliminary data.</text>
</comment>
<dbReference type="AlphaFoldDB" id="A0A7V7QJM3"/>
<dbReference type="OrthoDB" id="2221833at2"/>
<reference evidence="1 2" key="1">
    <citation type="submission" date="2019-09" db="EMBL/GenBank/DDBJ databases">
        <authorList>
            <person name="Valk L.C."/>
        </authorList>
    </citation>
    <scope>NUCLEOTIDE SEQUENCE [LARGE SCALE GENOMIC DNA]</scope>
    <source>
        <strain evidence="1">GalUA</strain>
    </source>
</reference>
<sequence length="263" mass="30892">MRELIQQIFRAYGFGEKWQDDSIEFYSAESEEKTSFFLIDYIEATDEGITDFEMLTMLKRLEKDYIDESTNGKGVKRKIQELFVNDNASIAAQIDKNTSAIFPIKLESLNNLDKYRNLIYSVEESPHYFRRFVLPYTDKQVDELKKIISDYPEKKIVNLLSEIANQEDAYYELAAHRNLDNAYELVIRLFSKIPFLQYNFVAQQKPMSVEKRIESEMDAELLKYHTLICDNCVDIDEYIKASNLPDDDAAIEAEMKKRMEKRG</sequence>
<gene>
    <name evidence="1" type="ORF">F7O84_07645</name>
</gene>
<dbReference type="EMBL" id="WAGX01000005">
    <property type="protein sequence ID" value="KAB1437476.1"/>
    <property type="molecule type" value="Genomic_DNA"/>
</dbReference>
<reference evidence="1 2" key="2">
    <citation type="submission" date="2020-02" db="EMBL/GenBank/DDBJ databases">
        <title>Candidatus Galacturonibacter soehngenii shows hetero-acetogenic catabolism of galacturonic acid but lacks a canonical carbon monoxide dehydrogenase/acetyl-CoA synthase complex.</title>
        <authorList>
            <person name="Diender M."/>
            <person name="Stouten G.R."/>
            <person name="Petersen J.F."/>
            <person name="Nielsen P.H."/>
            <person name="Dueholm M.S."/>
            <person name="Pronk J.T."/>
            <person name="Van Loosdrecht M.C.M."/>
        </authorList>
    </citation>
    <scope>NUCLEOTIDE SEQUENCE [LARGE SCALE GENOMIC DNA]</scope>
    <source>
        <strain evidence="1">GalUA</strain>
    </source>
</reference>
<protein>
    <submittedName>
        <fullName evidence="1">Uncharacterized protein</fullName>
    </submittedName>
</protein>
<dbReference type="RefSeq" id="WP_151143874.1">
    <property type="nucleotide sequence ID" value="NZ_WAGX01000005.1"/>
</dbReference>
<organism evidence="1 2">
    <name type="scientific">Candidatus Galacturonatibacter soehngenii</name>
    <dbReference type="NCBI Taxonomy" id="2307010"/>
    <lineage>
        <taxon>Bacteria</taxon>
        <taxon>Bacillati</taxon>
        <taxon>Bacillota</taxon>
        <taxon>Clostridia</taxon>
        <taxon>Lachnospirales</taxon>
        <taxon>Lachnospiraceae</taxon>
        <taxon>Candidatus Galacturonatibacter</taxon>
    </lineage>
</organism>
<evidence type="ECO:0000313" key="2">
    <source>
        <dbReference type="Proteomes" id="UP000461768"/>
    </source>
</evidence>
<dbReference type="Proteomes" id="UP000461768">
    <property type="component" value="Unassembled WGS sequence"/>
</dbReference>
<accession>A0A7V7QJM3</accession>
<evidence type="ECO:0000313" key="1">
    <source>
        <dbReference type="EMBL" id="KAB1437476.1"/>
    </source>
</evidence>
<proteinExistence type="predicted"/>
<keyword evidence="2" id="KW-1185">Reference proteome</keyword>